<organism evidence="1">
    <name type="scientific">marine sediment metagenome</name>
    <dbReference type="NCBI Taxonomy" id="412755"/>
    <lineage>
        <taxon>unclassified sequences</taxon>
        <taxon>metagenomes</taxon>
        <taxon>ecological metagenomes</taxon>
    </lineage>
</organism>
<sequence>MTTPQQLELPSYETVLLEAIRNIAIDSGIVSTAVGTGGNALPDSTKRWVGNIHRNRLVKIIKGQGAGQSAVILANSADALVINGVWLETIGAGALYVILGVDDVQALADAFGGGAIISATNPLPVDITPAQKTTTQIINLASLAAAATSTLANCTAVDLRGGPGSLTLTVVATYNAAAVLGLRVHVRTSRDNANWDTEDWDTWVAGFTAGATIRETENYATDPMFLKVLIENLDAGQAITGLAVHSSVGA</sequence>
<name>A0A0F9EJR7_9ZZZZ</name>
<reference evidence="1" key="1">
    <citation type="journal article" date="2015" name="Nature">
        <title>Complex archaea that bridge the gap between prokaryotes and eukaryotes.</title>
        <authorList>
            <person name="Spang A."/>
            <person name="Saw J.H."/>
            <person name="Jorgensen S.L."/>
            <person name="Zaremba-Niedzwiedzka K."/>
            <person name="Martijn J."/>
            <person name="Lind A.E."/>
            <person name="van Eijk R."/>
            <person name="Schleper C."/>
            <person name="Guy L."/>
            <person name="Ettema T.J."/>
        </authorList>
    </citation>
    <scope>NUCLEOTIDE SEQUENCE</scope>
</reference>
<proteinExistence type="predicted"/>
<accession>A0A0F9EJR7</accession>
<gene>
    <name evidence="1" type="ORF">LCGC14_2065930</name>
</gene>
<protein>
    <submittedName>
        <fullName evidence="1">Uncharacterized protein</fullName>
    </submittedName>
</protein>
<dbReference type="EMBL" id="LAZR01024689">
    <property type="protein sequence ID" value="KKL74333.1"/>
    <property type="molecule type" value="Genomic_DNA"/>
</dbReference>
<comment type="caution">
    <text evidence="1">The sequence shown here is derived from an EMBL/GenBank/DDBJ whole genome shotgun (WGS) entry which is preliminary data.</text>
</comment>
<dbReference type="AlphaFoldDB" id="A0A0F9EJR7"/>
<evidence type="ECO:0000313" key="1">
    <source>
        <dbReference type="EMBL" id="KKL74333.1"/>
    </source>
</evidence>